<organism evidence="1 2">
    <name type="scientific">Thermus brevis</name>
    <dbReference type="NCBI Taxonomy" id="2862456"/>
    <lineage>
        <taxon>Bacteria</taxon>
        <taxon>Thermotogati</taxon>
        <taxon>Deinococcota</taxon>
        <taxon>Deinococci</taxon>
        <taxon>Thermales</taxon>
        <taxon>Thermaceae</taxon>
        <taxon>Thermus</taxon>
    </lineage>
</organism>
<keyword evidence="2" id="KW-1185">Reference proteome</keyword>
<name>A0ABS6ZXC8_9DEIN</name>
<accession>A0ABS6ZXC8</accession>
<reference evidence="1 2" key="1">
    <citation type="submission" date="2021-07" db="EMBL/GenBank/DDBJ databases">
        <title>Thermus aquaticus gen. n. and sp. n., a nonsporulating extreme thermophile.</title>
        <authorList>
            <person name="Hu C.-J."/>
            <person name="Li W.-J."/>
            <person name="Xian W.-D."/>
        </authorList>
    </citation>
    <scope>NUCLEOTIDE SEQUENCE [LARGE SCALE GENOMIC DNA]</scope>
    <source>
        <strain evidence="1 2">SYSU G05001</strain>
    </source>
</reference>
<dbReference type="EMBL" id="JAHXRS010000001">
    <property type="protein sequence ID" value="MBW6393589.1"/>
    <property type="molecule type" value="Genomic_DNA"/>
</dbReference>
<comment type="caution">
    <text evidence="1">The sequence shown here is derived from an EMBL/GenBank/DDBJ whole genome shotgun (WGS) entry which is preliminary data.</text>
</comment>
<protein>
    <submittedName>
        <fullName evidence="1">Uncharacterized protein</fullName>
    </submittedName>
</protein>
<gene>
    <name evidence="1" type="ORF">KZX47_00225</name>
</gene>
<proteinExistence type="predicted"/>
<evidence type="ECO:0000313" key="1">
    <source>
        <dbReference type="EMBL" id="MBW6393589.1"/>
    </source>
</evidence>
<evidence type="ECO:0000313" key="2">
    <source>
        <dbReference type="Proteomes" id="UP000724268"/>
    </source>
</evidence>
<dbReference type="Proteomes" id="UP000724268">
    <property type="component" value="Unassembled WGS sequence"/>
</dbReference>
<dbReference type="RefSeq" id="WP_219758519.1">
    <property type="nucleotide sequence ID" value="NZ_JAHXRS010000001.1"/>
</dbReference>
<sequence>MVAQGGSIKRWMAVLGLVLLGWGLALELPPLPLLPVPLPKPPVLPPPVTPSPSDQGLQRFYGQVTLSDGQALLVGGVPLLGSSPWMALLVPGMAVEVEGSWEGAGFRLRELRIVAPARFSYYRGPGAVVGQGGYRALELWTVVEGNSVRTLALRTAPDGAGVYLVAYWDGQRFLALPPGLRPPAPSLAPGWVEGTGVYRDGRVAWARFKPFP</sequence>